<keyword evidence="8" id="KW-1185">Reference proteome</keyword>
<dbReference type="Proteomes" id="UP000198855">
    <property type="component" value="Unassembled WGS sequence"/>
</dbReference>
<evidence type="ECO:0000313" key="8">
    <source>
        <dbReference type="Proteomes" id="UP000198855"/>
    </source>
</evidence>
<feature type="transmembrane region" description="Helical" evidence="6">
    <location>
        <begin position="198"/>
        <end position="217"/>
    </location>
</feature>
<evidence type="ECO:0000256" key="1">
    <source>
        <dbReference type="ARBA" id="ARBA00004141"/>
    </source>
</evidence>
<name>A0A1I1TIV1_9BACL</name>
<dbReference type="STRING" id="1045775.SAMN05216378_0532"/>
<feature type="transmembrane region" description="Helical" evidence="6">
    <location>
        <begin position="40"/>
        <end position="61"/>
    </location>
</feature>
<gene>
    <name evidence="7" type="ORF">SAMN05216378_0532</name>
</gene>
<evidence type="ECO:0000256" key="6">
    <source>
        <dbReference type="SAM" id="Phobius"/>
    </source>
</evidence>
<comment type="similarity">
    <text evidence="2">Belongs to the TerC family.</text>
</comment>
<feature type="transmembrane region" description="Helical" evidence="6">
    <location>
        <begin position="136"/>
        <end position="153"/>
    </location>
</feature>
<evidence type="ECO:0000256" key="4">
    <source>
        <dbReference type="ARBA" id="ARBA00022989"/>
    </source>
</evidence>
<keyword evidence="3 6" id="KW-0812">Transmembrane</keyword>
<evidence type="ECO:0000256" key="2">
    <source>
        <dbReference type="ARBA" id="ARBA00007511"/>
    </source>
</evidence>
<dbReference type="OrthoDB" id="5295733at2"/>
<sequence>MDSMLTFLQIVLINVLLSGDNAVVIAMASQQLPPKERKRAVWWGALAAVGLRCLLTLAAISLLQIPYLQAIGSILLLYIAVKLLADAGQEGEGDLQMPGKKSKSLSQAIRTIVAADFIMSLDNVLAIAAVADGDTVLILLGIALSIPMIIWGSQILGKLLHKFPPLVYIGAGLLGYAAGGMLVHDPGMDAVLFNGSRTAAEAIPLLCIPFVVILGLLKRRT</sequence>
<dbReference type="RefSeq" id="WP_091180679.1">
    <property type="nucleotide sequence ID" value="NZ_FOMT01000001.1"/>
</dbReference>
<feature type="transmembrane region" description="Helical" evidence="6">
    <location>
        <begin position="67"/>
        <end position="87"/>
    </location>
</feature>
<dbReference type="InterPro" id="IPR005496">
    <property type="entry name" value="Integral_membrane_TerC"/>
</dbReference>
<proteinExistence type="inferred from homology"/>
<dbReference type="EMBL" id="FOMT01000001">
    <property type="protein sequence ID" value="SFD58457.1"/>
    <property type="molecule type" value="Genomic_DNA"/>
</dbReference>
<evidence type="ECO:0000256" key="3">
    <source>
        <dbReference type="ARBA" id="ARBA00022692"/>
    </source>
</evidence>
<reference evidence="8" key="1">
    <citation type="submission" date="2016-10" db="EMBL/GenBank/DDBJ databases">
        <authorList>
            <person name="Varghese N."/>
            <person name="Submissions S."/>
        </authorList>
    </citation>
    <scope>NUCLEOTIDE SEQUENCE [LARGE SCALE GENOMIC DNA]</scope>
    <source>
        <strain evidence="8">CGMCC 1.10784</strain>
    </source>
</reference>
<keyword evidence="5 6" id="KW-0472">Membrane</keyword>
<feature type="transmembrane region" description="Helical" evidence="6">
    <location>
        <begin position="165"/>
        <end position="183"/>
    </location>
</feature>
<dbReference type="AlphaFoldDB" id="A0A1I1TIV1"/>
<dbReference type="PANTHER" id="PTHR30238:SF4">
    <property type="entry name" value="SLL1022 PROTEIN"/>
    <property type="match status" value="1"/>
</dbReference>
<organism evidence="7 8">
    <name type="scientific">Paenibacillus catalpae</name>
    <dbReference type="NCBI Taxonomy" id="1045775"/>
    <lineage>
        <taxon>Bacteria</taxon>
        <taxon>Bacillati</taxon>
        <taxon>Bacillota</taxon>
        <taxon>Bacilli</taxon>
        <taxon>Bacillales</taxon>
        <taxon>Paenibacillaceae</taxon>
        <taxon>Paenibacillus</taxon>
    </lineage>
</organism>
<dbReference type="NCBIfam" id="TIGR03717">
    <property type="entry name" value="R_switched_YjbE"/>
    <property type="match status" value="1"/>
</dbReference>
<evidence type="ECO:0000256" key="5">
    <source>
        <dbReference type="ARBA" id="ARBA00023136"/>
    </source>
</evidence>
<dbReference type="Pfam" id="PF03741">
    <property type="entry name" value="TerC"/>
    <property type="match status" value="1"/>
</dbReference>
<dbReference type="PANTHER" id="PTHR30238">
    <property type="entry name" value="MEMBRANE BOUND PREDICTED REDOX MODULATOR"/>
    <property type="match status" value="1"/>
</dbReference>
<keyword evidence="4 6" id="KW-1133">Transmembrane helix</keyword>
<dbReference type="GO" id="GO:0016020">
    <property type="term" value="C:membrane"/>
    <property type="evidence" value="ECO:0007669"/>
    <property type="project" value="UniProtKB-SubCell"/>
</dbReference>
<comment type="subcellular location">
    <subcellularLocation>
        <location evidence="1">Membrane</location>
        <topology evidence="1">Multi-pass membrane protein</topology>
    </subcellularLocation>
</comment>
<dbReference type="InterPro" id="IPR022301">
    <property type="entry name" value="Integral_membrane_YjbE"/>
</dbReference>
<accession>A0A1I1TIV1</accession>
<feature type="transmembrane region" description="Helical" evidence="6">
    <location>
        <begin position="6"/>
        <end position="28"/>
    </location>
</feature>
<protein>
    <submittedName>
        <fullName evidence="7">Integral membrane protein, YjbE family</fullName>
    </submittedName>
</protein>
<feature type="transmembrane region" description="Helical" evidence="6">
    <location>
        <begin position="108"/>
        <end position="130"/>
    </location>
</feature>
<evidence type="ECO:0000313" key="7">
    <source>
        <dbReference type="EMBL" id="SFD58457.1"/>
    </source>
</evidence>